<dbReference type="CDD" id="cd01992">
    <property type="entry name" value="TilS_N"/>
    <property type="match status" value="1"/>
</dbReference>
<name>A0ABS5R0K7_9LACO</name>
<dbReference type="HAMAP" id="MF_01161">
    <property type="entry name" value="tRNA_Ile_lys_synt"/>
    <property type="match status" value="1"/>
</dbReference>
<evidence type="ECO:0000256" key="8">
    <source>
        <dbReference type="HAMAP-Rule" id="MF_01161"/>
    </source>
</evidence>
<dbReference type="EC" id="6.3.4.19" evidence="8"/>
<dbReference type="InterPro" id="IPR012795">
    <property type="entry name" value="tRNA_Ile_lys_synt_N"/>
</dbReference>
<evidence type="ECO:0000313" key="10">
    <source>
        <dbReference type="EMBL" id="MBS9338978.1"/>
    </source>
</evidence>
<evidence type="ECO:0000256" key="7">
    <source>
        <dbReference type="ARBA" id="ARBA00048539"/>
    </source>
</evidence>
<reference evidence="10 11" key="1">
    <citation type="submission" date="2020-02" db="EMBL/GenBank/DDBJ databases">
        <title>Fructobacillus sp. isolated from paper mulberry of Taiwan.</title>
        <authorList>
            <person name="Lin S.-T."/>
        </authorList>
    </citation>
    <scope>NUCLEOTIDE SEQUENCE [LARGE SCALE GENOMIC DNA]</scope>
    <source>
        <strain evidence="10 11">M2-14</strain>
    </source>
</reference>
<feature type="domain" description="tRNA(Ile)-lysidine/2-thiocytidine synthase N-terminal" evidence="9">
    <location>
        <begin position="17"/>
        <end position="192"/>
    </location>
</feature>
<keyword evidence="4 8" id="KW-0819">tRNA processing</keyword>
<dbReference type="Pfam" id="PF01171">
    <property type="entry name" value="ATP_bind_3"/>
    <property type="match status" value="1"/>
</dbReference>
<accession>A0ABS5R0K7</accession>
<evidence type="ECO:0000256" key="2">
    <source>
        <dbReference type="ARBA" id="ARBA00022490"/>
    </source>
</evidence>
<dbReference type="InterPro" id="IPR012796">
    <property type="entry name" value="Lysidine-tRNA-synth_C"/>
</dbReference>
<evidence type="ECO:0000256" key="1">
    <source>
        <dbReference type="ARBA" id="ARBA00004496"/>
    </source>
</evidence>
<dbReference type="SUPFAM" id="SSF52402">
    <property type="entry name" value="Adenine nucleotide alpha hydrolases-like"/>
    <property type="match status" value="1"/>
</dbReference>
<dbReference type="GO" id="GO:0032267">
    <property type="term" value="F:tRNA(Ile)-lysidine synthase activity"/>
    <property type="evidence" value="ECO:0007669"/>
    <property type="project" value="UniProtKB-EC"/>
</dbReference>
<evidence type="ECO:0000256" key="6">
    <source>
        <dbReference type="ARBA" id="ARBA00022840"/>
    </source>
</evidence>
<feature type="binding site" evidence="8">
    <location>
        <begin position="23"/>
        <end position="28"/>
    </location>
    <ligand>
        <name>ATP</name>
        <dbReference type="ChEBI" id="CHEBI:30616"/>
    </ligand>
</feature>
<dbReference type="InterPro" id="IPR014729">
    <property type="entry name" value="Rossmann-like_a/b/a_fold"/>
</dbReference>
<dbReference type="InterPro" id="IPR012094">
    <property type="entry name" value="tRNA_Ile_lys_synt"/>
</dbReference>
<keyword evidence="11" id="KW-1185">Reference proteome</keyword>
<dbReference type="PANTHER" id="PTHR43033:SF1">
    <property type="entry name" value="TRNA(ILE)-LYSIDINE SYNTHASE-RELATED"/>
    <property type="match status" value="1"/>
</dbReference>
<dbReference type="EMBL" id="JAAMFK010000006">
    <property type="protein sequence ID" value="MBS9338978.1"/>
    <property type="molecule type" value="Genomic_DNA"/>
</dbReference>
<evidence type="ECO:0000256" key="5">
    <source>
        <dbReference type="ARBA" id="ARBA00022741"/>
    </source>
</evidence>
<comment type="caution">
    <text evidence="10">The sequence shown here is derived from an EMBL/GenBank/DDBJ whole genome shotgun (WGS) entry which is preliminary data.</text>
</comment>
<dbReference type="Gene3D" id="3.40.50.620">
    <property type="entry name" value="HUPs"/>
    <property type="match status" value="1"/>
</dbReference>
<comment type="catalytic activity">
    <reaction evidence="7 8">
        <text>cytidine(34) in tRNA(Ile2) + L-lysine + ATP = lysidine(34) in tRNA(Ile2) + AMP + diphosphate + H(+)</text>
        <dbReference type="Rhea" id="RHEA:43744"/>
        <dbReference type="Rhea" id="RHEA-COMP:10625"/>
        <dbReference type="Rhea" id="RHEA-COMP:10670"/>
        <dbReference type="ChEBI" id="CHEBI:15378"/>
        <dbReference type="ChEBI" id="CHEBI:30616"/>
        <dbReference type="ChEBI" id="CHEBI:32551"/>
        <dbReference type="ChEBI" id="CHEBI:33019"/>
        <dbReference type="ChEBI" id="CHEBI:82748"/>
        <dbReference type="ChEBI" id="CHEBI:83665"/>
        <dbReference type="ChEBI" id="CHEBI:456215"/>
        <dbReference type="EC" id="6.3.4.19"/>
    </reaction>
</comment>
<comment type="function">
    <text evidence="8">Ligates lysine onto the cytidine present at position 34 of the AUA codon-specific tRNA(Ile) that contains the anticodon CAU, in an ATP-dependent manner. Cytidine is converted to lysidine, thus changing the amino acid specificity of the tRNA from methionine to isoleucine.</text>
</comment>
<gene>
    <name evidence="8 10" type="primary">tilS</name>
    <name evidence="10" type="ORF">G6R29_05005</name>
</gene>
<proteinExistence type="inferred from homology"/>
<keyword evidence="3 8" id="KW-0436">Ligase</keyword>
<dbReference type="RefSeq" id="WP_213809263.1">
    <property type="nucleotide sequence ID" value="NZ_JAAMFK010000006.1"/>
</dbReference>
<keyword evidence="2 8" id="KW-0963">Cytoplasm</keyword>
<dbReference type="NCBIfam" id="TIGR02433">
    <property type="entry name" value="lysidine_TilS_C"/>
    <property type="match status" value="1"/>
</dbReference>
<evidence type="ECO:0000256" key="4">
    <source>
        <dbReference type="ARBA" id="ARBA00022694"/>
    </source>
</evidence>
<evidence type="ECO:0000313" key="11">
    <source>
        <dbReference type="Proteomes" id="UP001519504"/>
    </source>
</evidence>
<keyword evidence="5 8" id="KW-0547">Nucleotide-binding</keyword>
<protein>
    <recommendedName>
        <fullName evidence="8">tRNA(Ile)-lysidine synthase</fullName>
        <ecNumber evidence="8">6.3.4.19</ecNumber>
    </recommendedName>
    <alternativeName>
        <fullName evidence="8">tRNA(Ile)-2-lysyl-cytidine synthase</fullName>
    </alternativeName>
    <alternativeName>
        <fullName evidence="8">tRNA(Ile)-lysidine synthetase</fullName>
    </alternativeName>
</protein>
<comment type="similarity">
    <text evidence="8">Belongs to the tRNA(Ile)-lysidine synthase family.</text>
</comment>
<dbReference type="Proteomes" id="UP001519504">
    <property type="component" value="Unassembled WGS sequence"/>
</dbReference>
<evidence type="ECO:0000256" key="3">
    <source>
        <dbReference type="ARBA" id="ARBA00022598"/>
    </source>
</evidence>
<dbReference type="PANTHER" id="PTHR43033">
    <property type="entry name" value="TRNA(ILE)-LYSIDINE SYNTHASE-RELATED"/>
    <property type="match status" value="1"/>
</dbReference>
<comment type="subcellular location">
    <subcellularLocation>
        <location evidence="1 8">Cytoplasm</location>
    </subcellularLocation>
</comment>
<sequence>MTKTIQQTIEKFDLPSKVVVACSGGLDSTVLLESLVRFRPDLNISVAHVNYHLRTDADADADFVRATAADHGLDFYEKIVDLSNERNGVEEKARDIRYAFFQEVAQKSNAEGIVLAQHKNDQAETILLQIIRGGANQQKAGMHARSGEYYRPFLDLSKAELLAYAKKNKLDWHEDITNLDPDYTPRNKIRNEVLPALEEINGHAVDHLVQWAKGAQKEQAFLSESVKADLAMFKTDYRQIKVDWWPFFLKELAKDAGLYQLKEDQVDAFCHLLENDRKPNGAVALSQGYSFFKSYDRVSVRKSPSNPEKSGKNLLKAGQKKRRLVLELDQWYFLADLMLAVQNKEQVKQSGSVLTLPADLNGPLTIEQADENSEVPIKGGHKSVRRLLIDQKISQEVRSETYLLLDRTENVLAVWLGKERWYKSANWPADRPSGKQCLVWRIEGN</sequence>
<keyword evidence="6 8" id="KW-0067">ATP-binding</keyword>
<dbReference type="InterPro" id="IPR011063">
    <property type="entry name" value="TilS/TtcA_N"/>
</dbReference>
<evidence type="ECO:0000259" key="9">
    <source>
        <dbReference type="Pfam" id="PF01171"/>
    </source>
</evidence>
<organism evidence="10 11">
    <name type="scientific">Fructobacillus broussonetiae</name>
    <dbReference type="NCBI Taxonomy" id="2713173"/>
    <lineage>
        <taxon>Bacteria</taxon>
        <taxon>Bacillati</taxon>
        <taxon>Bacillota</taxon>
        <taxon>Bacilli</taxon>
        <taxon>Lactobacillales</taxon>
        <taxon>Lactobacillaceae</taxon>
        <taxon>Fructobacillus</taxon>
    </lineage>
</organism>
<comment type="domain">
    <text evidence="8">The N-terminal region contains the highly conserved SGGXDS motif, predicted to be a P-loop motif involved in ATP binding.</text>
</comment>
<dbReference type="NCBIfam" id="TIGR02432">
    <property type="entry name" value="lysidine_TilS_N"/>
    <property type="match status" value="1"/>
</dbReference>